<feature type="domain" description="AB hydrolase-1" evidence="1">
    <location>
        <begin position="37"/>
        <end position="174"/>
    </location>
</feature>
<comment type="caution">
    <text evidence="3">The sequence shown here is derived from an EMBL/GenBank/DDBJ whole genome shotgun (WGS) entry which is preliminary data.</text>
</comment>
<evidence type="ECO:0008006" key="5">
    <source>
        <dbReference type="Google" id="ProtNLM"/>
    </source>
</evidence>
<dbReference type="Proteomes" id="UP000631535">
    <property type="component" value="Unassembled WGS sequence"/>
</dbReference>
<feature type="domain" description="Peptidase S33 tripeptidyl aminopeptidase-like C-terminal" evidence="2">
    <location>
        <begin position="222"/>
        <end position="274"/>
    </location>
</feature>
<dbReference type="PANTHER" id="PTHR43798:SF29">
    <property type="entry name" value="AB HYDROLASE-1 DOMAIN-CONTAINING PROTEIN"/>
    <property type="match status" value="1"/>
</dbReference>
<dbReference type="PANTHER" id="PTHR43798">
    <property type="entry name" value="MONOACYLGLYCEROL LIPASE"/>
    <property type="match status" value="1"/>
</dbReference>
<dbReference type="InterPro" id="IPR050266">
    <property type="entry name" value="AB_hydrolase_sf"/>
</dbReference>
<organism evidence="3 4">
    <name type="scientific">Streptomyces daqingensis</name>
    <dbReference type="NCBI Taxonomy" id="1472640"/>
    <lineage>
        <taxon>Bacteria</taxon>
        <taxon>Bacillati</taxon>
        <taxon>Actinomycetota</taxon>
        <taxon>Actinomycetes</taxon>
        <taxon>Kitasatosporales</taxon>
        <taxon>Streptomycetaceae</taxon>
        <taxon>Streptomyces</taxon>
    </lineage>
</organism>
<dbReference type="Gene3D" id="3.40.50.1820">
    <property type="entry name" value="alpha/beta hydrolase"/>
    <property type="match status" value="1"/>
</dbReference>
<gene>
    <name evidence="3" type="ORF">GCM10012287_38950</name>
</gene>
<reference evidence="4" key="1">
    <citation type="journal article" date="2019" name="Int. J. Syst. Evol. Microbiol.">
        <title>The Global Catalogue of Microorganisms (GCM) 10K type strain sequencing project: providing services to taxonomists for standard genome sequencing and annotation.</title>
        <authorList>
            <consortium name="The Broad Institute Genomics Platform"/>
            <consortium name="The Broad Institute Genome Sequencing Center for Infectious Disease"/>
            <person name="Wu L."/>
            <person name="Ma J."/>
        </authorList>
    </citation>
    <scope>NUCLEOTIDE SEQUENCE [LARGE SCALE GENOMIC DNA]</scope>
    <source>
        <strain evidence="4">CGMCC 4.7178</strain>
    </source>
</reference>
<proteinExistence type="predicted"/>
<dbReference type="EMBL" id="BMMP01000012">
    <property type="protein sequence ID" value="GGO53103.1"/>
    <property type="molecule type" value="Genomic_DNA"/>
</dbReference>
<evidence type="ECO:0000259" key="1">
    <source>
        <dbReference type="Pfam" id="PF00561"/>
    </source>
</evidence>
<evidence type="ECO:0000313" key="3">
    <source>
        <dbReference type="EMBL" id="GGO53103.1"/>
    </source>
</evidence>
<evidence type="ECO:0000313" key="4">
    <source>
        <dbReference type="Proteomes" id="UP000631535"/>
    </source>
</evidence>
<dbReference type="Pfam" id="PF08386">
    <property type="entry name" value="Abhydrolase_4"/>
    <property type="match status" value="1"/>
</dbReference>
<protein>
    <recommendedName>
        <fullName evidence="5">3-oxoadipate enol-lactonase</fullName>
    </recommendedName>
</protein>
<name>A0ABQ2MJZ5_9ACTN</name>
<dbReference type="InterPro" id="IPR000073">
    <property type="entry name" value="AB_hydrolase_1"/>
</dbReference>
<dbReference type="SUPFAM" id="SSF53474">
    <property type="entry name" value="alpha/beta-Hydrolases"/>
    <property type="match status" value="1"/>
</dbReference>
<sequence>MRAIHSIPGDIPVPAPVQFESRPLPYHRVDGPADGLPMILGPSLGTSLAVWEPQLPSLIRTHRVLRWDLPGHGASPAEPMAGSSSELIPTDGSATVADIAELVLRAADAQGWDEFAYAGVSLGGAVGLHLALHHPKRLTALTMVCSAARFGDPEAWRERAAAVRENGTEAMTASRPGVWFAPGFESTPRGAALVEDLRWCESAGYAACCDALAVFDLRHRLAEVTVPTLAVAGRQDPATPPAYAREIADCVPGAALVEVAGAAHLATAERPDAVTAALLVHHDCLPGATQW</sequence>
<dbReference type="Pfam" id="PF00561">
    <property type="entry name" value="Abhydrolase_1"/>
    <property type="match status" value="1"/>
</dbReference>
<evidence type="ECO:0000259" key="2">
    <source>
        <dbReference type="Pfam" id="PF08386"/>
    </source>
</evidence>
<dbReference type="RefSeq" id="WP_229712020.1">
    <property type="nucleotide sequence ID" value="NZ_BMMP01000012.1"/>
</dbReference>
<keyword evidence="4" id="KW-1185">Reference proteome</keyword>
<dbReference type="InterPro" id="IPR013595">
    <property type="entry name" value="Pept_S33_TAP-like_C"/>
</dbReference>
<accession>A0ABQ2MJZ5</accession>
<dbReference type="InterPro" id="IPR029058">
    <property type="entry name" value="AB_hydrolase_fold"/>
</dbReference>